<comment type="subcellular location">
    <subcellularLocation>
        <location evidence="1">Cytoplasm</location>
        <location evidence="1">Cytoskeleton</location>
    </subcellularLocation>
</comment>
<dbReference type="AlphaFoldDB" id="A0A4V4NG48"/>
<dbReference type="GO" id="GO:0005868">
    <property type="term" value="C:cytoplasmic dynein complex"/>
    <property type="evidence" value="ECO:0007669"/>
    <property type="project" value="TreeGrafter"/>
</dbReference>
<evidence type="ECO:0000313" key="3">
    <source>
        <dbReference type="Proteomes" id="UP000307173"/>
    </source>
</evidence>
<evidence type="ECO:0000313" key="2">
    <source>
        <dbReference type="EMBL" id="TID30580.1"/>
    </source>
</evidence>
<keyword evidence="1" id="KW-0505">Motor protein</keyword>
<name>A0A4V4NG48_9ASCO</name>
<dbReference type="Pfam" id="PF01221">
    <property type="entry name" value="Dynein_light"/>
    <property type="match status" value="1"/>
</dbReference>
<dbReference type="GO" id="GO:0045505">
    <property type="term" value="F:dynein intermediate chain binding"/>
    <property type="evidence" value="ECO:0007669"/>
    <property type="project" value="TreeGrafter"/>
</dbReference>
<keyword evidence="1" id="KW-0493">Microtubule</keyword>
<dbReference type="STRING" id="52247.A0A4V4NG48"/>
<gene>
    <name evidence="2" type="ORF">CANINC_000825</name>
</gene>
<dbReference type="Proteomes" id="UP000307173">
    <property type="component" value="Unassembled WGS sequence"/>
</dbReference>
<proteinExistence type="inferred from homology"/>
<protein>
    <recommendedName>
        <fullName evidence="1">Dynein light chain</fullName>
    </recommendedName>
</protein>
<comment type="function">
    <text evidence="1">Acts as one of several non-catalytic accessory components of the cytoplasmic dynein complex that are thought to be involved in linking dynein to cargos and to adapter proteins that regulate dynein function. Cytoplasmic dynein acts as a motor for the intracellular retrograde motility of vesicles and organelles along microtubules. May play a role in changing or maintaining the spatial distribution of cytoskeletal structures.</text>
</comment>
<accession>A0A4V4NG48</accession>
<comment type="subunit">
    <text evidence="1">Cytoplasmic dynein consists of two catalytic heavy chains (HCs) and a number of non-catalytic subunits which present intermediate chains (ICs), light intermediate chains (LICs) and light chains (LCs).</text>
</comment>
<reference evidence="2 3" key="1">
    <citation type="journal article" date="2019" name="Front. Genet.">
        <title>Whole-Genome Sequencing of the Opportunistic Yeast Pathogen Candida inconspicua Uncovers Its Hybrid Origin.</title>
        <authorList>
            <person name="Mixao V."/>
            <person name="Hansen A.P."/>
            <person name="Saus E."/>
            <person name="Boekhout T."/>
            <person name="Lass-Florl C."/>
            <person name="Gabaldon T."/>
        </authorList>
    </citation>
    <scope>NUCLEOTIDE SEQUENCE [LARGE SCALE GENOMIC DNA]</scope>
    <source>
        <strain evidence="2 3">CBS 180</strain>
    </source>
</reference>
<evidence type="ECO:0000256" key="1">
    <source>
        <dbReference type="RuleBase" id="RU365010"/>
    </source>
</evidence>
<dbReference type="InterPro" id="IPR037177">
    <property type="entry name" value="DLC_sf"/>
</dbReference>
<dbReference type="PANTHER" id="PTHR11886:SF35">
    <property type="entry name" value="DYNEIN LIGHT CHAIN"/>
    <property type="match status" value="1"/>
</dbReference>
<dbReference type="EMBL" id="SELW01000139">
    <property type="protein sequence ID" value="TID30580.1"/>
    <property type="molecule type" value="Genomic_DNA"/>
</dbReference>
<comment type="caution">
    <text evidence="2">The sequence shown here is derived from an EMBL/GenBank/DDBJ whole genome shotgun (WGS) entry which is preliminary data.</text>
</comment>
<keyword evidence="1" id="KW-0243">Dynein</keyword>
<dbReference type="GO" id="GO:0005874">
    <property type="term" value="C:microtubule"/>
    <property type="evidence" value="ECO:0007669"/>
    <property type="project" value="UniProtKB-KW"/>
</dbReference>
<dbReference type="Gene3D" id="3.30.740.10">
    <property type="entry name" value="Protein Inhibitor Of Neuronal Nitric Oxide Synthase"/>
    <property type="match status" value="1"/>
</dbReference>
<keyword evidence="1" id="KW-0963">Cytoplasm</keyword>
<dbReference type="OrthoDB" id="10033309at2759"/>
<dbReference type="InterPro" id="IPR001372">
    <property type="entry name" value="Dynein_light_chain_typ-1/2"/>
</dbReference>
<sequence>MAAAPTLNIKSTDLFTLSQEDEHKDLITNFVIEKYETLKQKPSELATEVKKYLDEKLGSPWHIIIGKSFASSISHEKNGFIYFYVDNLAVLCFKTI</sequence>
<keyword evidence="1" id="KW-0813">Transport</keyword>
<dbReference type="SMART" id="SM01375">
    <property type="entry name" value="Dynein_light"/>
    <property type="match status" value="1"/>
</dbReference>
<dbReference type="GO" id="GO:0007017">
    <property type="term" value="P:microtubule-based process"/>
    <property type="evidence" value="ECO:0007669"/>
    <property type="project" value="InterPro"/>
</dbReference>
<dbReference type="CDD" id="cd21450">
    <property type="entry name" value="DLC-like_DYNLL1-like"/>
    <property type="match status" value="1"/>
</dbReference>
<dbReference type="PANTHER" id="PTHR11886">
    <property type="entry name" value="DYNEIN LIGHT CHAIN"/>
    <property type="match status" value="1"/>
</dbReference>
<keyword evidence="3" id="KW-1185">Reference proteome</keyword>
<comment type="similarity">
    <text evidence="1">Belongs to the dynein light chain family.</text>
</comment>
<dbReference type="SUPFAM" id="SSF54648">
    <property type="entry name" value="DLC"/>
    <property type="match status" value="1"/>
</dbReference>
<organism evidence="2 3">
    <name type="scientific">Pichia inconspicua</name>
    <dbReference type="NCBI Taxonomy" id="52247"/>
    <lineage>
        <taxon>Eukaryota</taxon>
        <taxon>Fungi</taxon>
        <taxon>Dikarya</taxon>
        <taxon>Ascomycota</taxon>
        <taxon>Saccharomycotina</taxon>
        <taxon>Pichiomycetes</taxon>
        <taxon>Pichiales</taxon>
        <taxon>Pichiaceae</taxon>
        <taxon>Pichia</taxon>
    </lineage>
</organism>
<keyword evidence="1" id="KW-0206">Cytoskeleton</keyword>